<organism evidence="3 4">
    <name type="scientific">Pseudomonas asiatica</name>
    <dbReference type="NCBI Taxonomy" id="2219225"/>
    <lineage>
        <taxon>Bacteria</taxon>
        <taxon>Pseudomonadati</taxon>
        <taxon>Pseudomonadota</taxon>
        <taxon>Gammaproteobacteria</taxon>
        <taxon>Pseudomonadales</taxon>
        <taxon>Pseudomonadaceae</taxon>
        <taxon>Pseudomonas</taxon>
    </lineage>
</organism>
<evidence type="ECO:0000259" key="2">
    <source>
        <dbReference type="PROSITE" id="PS51688"/>
    </source>
</evidence>
<accession>A0A9X4I1G0</accession>
<comment type="caution">
    <text evidence="3">The sequence shown here is derived from an EMBL/GenBank/DDBJ whole genome shotgun (WGS) entry which is preliminary data.</text>
</comment>
<protein>
    <submittedName>
        <fullName evidence="3">Tail fiber domain-containing protein</fullName>
    </submittedName>
</protein>
<dbReference type="AlphaFoldDB" id="A0A9X4I1G0"/>
<reference evidence="3" key="1">
    <citation type="submission" date="2022-07" db="EMBL/GenBank/DDBJ databases">
        <title>Multi-strain Analysis of Pseudomonas putida Reveals Metabolic and Genetic Diversity.</title>
        <authorList>
            <person name="Monk J.M."/>
        </authorList>
    </citation>
    <scope>NUCLEOTIDE SEQUENCE</scope>
    <source>
        <strain evidence="3">17633</strain>
    </source>
</reference>
<dbReference type="InterPro" id="IPR036388">
    <property type="entry name" value="WH-like_DNA-bd_sf"/>
</dbReference>
<dbReference type="CDD" id="cd10144">
    <property type="entry name" value="Peptidase_S74_CIMCD"/>
    <property type="match status" value="1"/>
</dbReference>
<evidence type="ECO:0000313" key="3">
    <source>
        <dbReference type="EMBL" id="MDD2114157.1"/>
    </source>
</evidence>
<name>A0A9X4I1G0_9PSED</name>
<dbReference type="PROSITE" id="PS51688">
    <property type="entry name" value="ICA"/>
    <property type="match status" value="1"/>
</dbReference>
<proteinExistence type="predicted"/>
<feature type="region of interest" description="Disordered" evidence="1">
    <location>
        <begin position="1"/>
        <end position="21"/>
    </location>
</feature>
<evidence type="ECO:0000256" key="1">
    <source>
        <dbReference type="SAM" id="MobiDB-lite"/>
    </source>
</evidence>
<gene>
    <name evidence="3" type="ORF">NP554_20465</name>
</gene>
<dbReference type="InterPro" id="IPR030392">
    <property type="entry name" value="S74_ICA"/>
</dbReference>
<dbReference type="EMBL" id="JANIAM010000018">
    <property type="protein sequence ID" value="MDD2114157.1"/>
    <property type="molecule type" value="Genomic_DNA"/>
</dbReference>
<feature type="domain" description="Peptidase S74" evidence="2">
    <location>
        <begin position="558"/>
        <end position="703"/>
    </location>
</feature>
<dbReference type="Pfam" id="PF13884">
    <property type="entry name" value="Peptidase_S74"/>
    <property type="match status" value="1"/>
</dbReference>
<evidence type="ECO:0000313" key="4">
    <source>
        <dbReference type="Proteomes" id="UP001150728"/>
    </source>
</evidence>
<feature type="compositionally biased region" description="Polar residues" evidence="1">
    <location>
        <begin position="1"/>
        <end position="17"/>
    </location>
</feature>
<dbReference type="RefSeq" id="WP_274120624.1">
    <property type="nucleotide sequence ID" value="NZ_JANIAM010000018.1"/>
</dbReference>
<sequence>MRYNTGNPVGPDGSSSPFDLHDNAGNLDLGVNSEELIFTDRTGKNRDTWAGFEKKFSDLLISQGYESVYLEYAPGVVVERQTQLVQVGGELYRVKDVDDLPLALSGDWEIDAPKLLVGGIGWFQQVGSGSVIRPFAGKVGEQFSITDFGASPAIADNSAAIAAACAAAAGKPVIVPRTDDGNVYAAPSFVAPLGTLFNYQGGAYISGGDVNNAVVHYVGAGEPGEHRADTITRGYGVEINAPLTGVGAASTYMLNRFYIRNDRLDAQNDGFPGSKVDGVIIQHNFGGAGCRGGRHAFESILTQTAPTESDNTDRNYVGAVSVVNSLSGDGGTSGTKRGSFFAHNFYANLTNSMYTQHVNGCESNVLIDASSSAQYRAGYSAVSAGVKQGDDIDAAYAIDALGLTGAQWKYGIHAGIQNGRQPLSLGLIRDETNASTLISVSVAKAVLYDSDDGRMRISLASSNYYSDNYAVRIGGTNNVANTPLLQFQCGSTDVNLYAGRIMAAGGIPLTAGSGVCRIEFRQTLLRETAPLAANTYTCGTAALPWSGGFTQSAFTVTSDERQKQDIEAIPDEVLDAWAEVEYLQFRLTDRVAEKGDGARLHTGVIAQRVRDVFLSHGIDPYARGVLCHDSWDATEAEYVTWEEERDEDGNVTKEAGSELVVPAREAGDLYTIRYQEADALTLALLKREDRRKGELIDQLKDRISSIEAALDSTRAS</sequence>
<dbReference type="Gene3D" id="1.10.10.10">
    <property type="entry name" value="Winged helix-like DNA-binding domain superfamily/Winged helix DNA-binding domain"/>
    <property type="match status" value="1"/>
</dbReference>
<dbReference type="Proteomes" id="UP001150728">
    <property type="component" value="Unassembled WGS sequence"/>
</dbReference>